<evidence type="ECO:0000256" key="6">
    <source>
        <dbReference type="RuleBase" id="RU003862"/>
    </source>
</evidence>
<evidence type="ECO:0000256" key="3">
    <source>
        <dbReference type="ARBA" id="ARBA00022630"/>
    </source>
</evidence>
<proteinExistence type="inferred from homology"/>
<evidence type="ECO:0000256" key="4">
    <source>
        <dbReference type="ARBA" id="ARBA00022827"/>
    </source>
</evidence>
<evidence type="ECO:0000256" key="5">
    <source>
        <dbReference type="ARBA" id="ARBA00023002"/>
    </source>
</evidence>
<dbReference type="GO" id="GO:0006555">
    <property type="term" value="P:methionine metabolic process"/>
    <property type="evidence" value="ECO:0007669"/>
    <property type="project" value="InterPro"/>
</dbReference>
<protein>
    <recommendedName>
        <fullName evidence="6">Methylenetetrahydrofolate reductase</fullName>
    </recommendedName>
</protein>
<dbReference type="Pfam" id="PF02219">
    <property type="entry name" value="MTHFR"/>
    <property type="match status" value="1"/>
</dbReference>
<reference evidence="8" key="1">
    <citation type="submission" date="2016-12" db="EMBL/GenBank/DDBJ databases">
        <authorList>
            <person name="Meng X."/>
        </authorList>
    </citation>
    <scope>NUCLEOTIDE SEQUENCE [LARGE SCALE GENOMIC DNA]</scope>
    <source>
        <strain evidence="8">DSM 19116</strain>
    </source>
</reference>
<name>A0A1Q5Q472_9ACTO</name>
<organism evidence="7 8">
    <name type="scientific">Bowdeniella nasicola</name>
    <dbReference type="NCBI Taxonomy" id="208480"/>
    <lineage>
        <taxon>Bacteria</taxon>
        <taxon>Bacillati</taxon>
        <taxon>Actinomycetota</taxon>
        <taxon>Actinomycetes</taxon>
        <taxon>Actinomycetales</taxon>
        <taxon>Actinomycetaceae</taxon>
        <taxon>Bowdeniella</taxon>
    </lineage>
</organism>
<keyword evidence="5 6" id="KW-0560">Oxidoreductase</keyword>
<keyword evidence="8" id="KW-1185">Reference proteome</keyword>
<comment type="similarity">
    <text evidence="6">Belongs to the methylenetetrahydrofolate reductase family.</text>
</comment>
<evidence type="ECO:0000313" key="8">
    <source>
        <dbReference type="Proteomes" id="UP000185628"/>
    </source>
</evidence>
<dbReference type="GO" id="GO:0004489">
    <property type="term" value="F:methylenetetrahydrofolate reductase [NAD(P)H] activity"/>
    <property type="evidence" value="ECO:0007669"/>
    <property type="project" value="InterPro"/>
</dbReference>
<evidence type="ECO:0000256" key="2">
    <source>
        <dbReference type="ARBA" id="ARBA00004777"/>
    </source>
</evidence>
<dbReference type="SUPFAM" id="SSF51730">
    <property type="entry name" value="FAD-linked oxidoreductase"/>
    <property type="match status" value="1"/>
</dbReference>
<dbReference type="InterPro" id="IPR029041">
    <property type="entry name" value="FAD-linked_oxidoreductase-like"/>
</dbReference>
<dbReference type="Proteomes" id="UP000185628">
    <property type="component" value="Unassembled WGS sequence"/>
</dbReference>
<comment type="pathway">
    <text evidence="2 6">One-carbon metabolism; tetrahydrofolate interconversion.</text>
</comment>
<keyword evidence="3 6" id="KW-0285">Flavoprotein</keyword>
<dbReference type="STRING" id="208480.SAMN02910418_01947"/>
<dbReference type="Gene3D" id="3.20.20.220">
    <property type="match status" value="1"/>
</dbReference>
<comment type="caution">
    <text evidence="7">The sequence shown here is derived from an EMBL/GenBank/DDBJ whole genome shotgun (WGS) entry which is preliminary data.</text>
</comment>
<evidence type="ECO:0000256" key="1">
    <source>
        <dbReference type="ARBA" id="ARBA00001974"/>
    </source>
</evidence>
<evidence type="ECO:0000313" key="7">
    <source>
        <dbReference type="EMBL" id="OKL54492.1"/>
    </source>
</evidence>
<keyword evidence="4 6" id="KW-0274">FAD</keyword>
<comment type="cofactor">
    <cofactor evidence="1 6">
        <name>FAD</name>
        <dbReference type="ChEBI" id="CHEBI:57692"/>
    </cofactor>
</comment>
<dbReference type="AlphaFoldDB" id="A0A1Q5Q472"/>
<sequence length="84" mass="9389">MTHTDLYRRSGKTSPVISYELFPPRVPDPHSTVWAGIVKLLNSRPDYVSVTFGALGSSQELSRTVLQQVLQRTGRTGRAHPRGR</sequence>
<dbReference type="EMBL" id="MQVR01000014">
    <property type="protein sequence ID" value="OKL54492.1"/>
    <property type="molecule type" value="Genomic_DNA"/>
</dbReference>
<dbReference type="InterPro" id="IPR003171">
    <property type="entry name" value="Mehydrof_redctse-like"/>
</dbReference>
<dbReference type="GO" id="GO:0035999">
    <property type="term" value="P:tetrahydrofolate interconversion"/>
    <property type="evidence" value="ECO:0007669"/>
    <property type="project" value="UniProtKB-UniPathway"/>
</dbReference>
<dbReference type="UniPathway" id="UPA00193"/>
<accession>A0A1Q5Q472</accession>
<gene>
    <name evidence="7" type="ORF">BSZ39_03730</name>
</gene>